<dbReference type="PATRIC" id="fig|1122247.3.peg.990"/>
<comment type="caution">
    <text evidence="1">The sequence shown here is derived from an EMBL/GenBank/DDBJ whole genome shotgun (WGS) entry which is preliminary data.</text>
</comment>
<gene>
    <name evidence="1" type="ORF">C731_1032</name>
</gene>
<dbReference type="AlphaFoldDB" id="K5BGK6"/>
<proteinExistence type="predicted"/>
<dbReference type="RefSeq" id="WP_005625363.1">
    <property type="nucleotide sequence ID" value="NZ_AMRA01000027.1"/>
</dbReference>
<reference evidence="1 2" key="1">
    <citation type="journal article" date="2012" name="J. Bacteriol.">
        <title>Genome sequence of Mycobacterium hassiacum DSM 44199, a rare source of heat-stable mycobacterial proteins.</title>
        <authorList>
            <person name="Tiago I."/>
            <person name="Maranha A."/>
            <person name="Mendes V."/>
            <person name="Alarico S."/>
            <person name="Moynihan P.J."/>
            <person name="Clarke A.J."/>
            <person name="Macedo-Ribeiro S."/>
            <person name="Pereira P.J."/>
            <person name="Empadinhas N."/>
        </authorList>
    </citation>
    <scope>NUCLEOTIDE SEQUENCE [LARGE SCALE GENOMIC DNA]</scope>
    <source>
        <strain evidence="2">DSM 44199 / CIP 105218 / JCM 12690 / 3849</strain>
    </source>
</reference>
<dbReference type="Proteomes" id="UP000006265">
    <property type="component" value="Unassembled WGS sequence"/>
</dbReference>
<sequence>MALADTDVKAGRSAGPRTLFLRRGFAGVSAAAPARQAELSKETPTPPPRTRRPALPGRLPRVDRNENASDMPVVIRFMPRRVIRAPGFLRLDIIRELLAG</sequence>
<evidence type="ECO:0000313" key="2">
    <source>
        <dbReference type="Proteomes" id="UP000006265"/>
    </source>
</evidence>
<accession>K5BGK6</accession>
<organism evidence="1 2">
    <name type="scientific">Mycolicibacterium hassiacum (strain DSM 44199 / CIP 105218 / JCM 12690 / 3849)</name>
    <name type="common">Mycobacterium hassiacum</name>
    <dbReference type="NCBI Taxonomy" id="1122247"/>
    <lineage>
        <taxon>Bacteria</taxon>
        <taxon>Bacillati</taxon>
        <taxon>Actinomycetota</taxon>
        <taxon>Actinomycetes</taxon>
        <taxon>Mycobacteriales</taxon>
        <taxon>Mycobacteriaceae</taxon>
        <taxon>Mycolicibacterium</taxon>
    </lineage>
</organism>
<protein>
    <submittedName>
        <fullName evidence="1">Uncharacterized protein</fullName>
    </submittedName>
</protein>
<keyword evidence="2" id="KW-1185">Reference proteome</keyword>
<dbReference type="EMBL" id="AMRA01000027">
    <property type="protein sequence ID" value="EKF24857.1"/>
    <property type="molecule type" value="Genomic_DNA"/>
</dbReference>
<name>K5BGK6_MYCHD</name>
<evidence type="ECO:0000313" key="1">
    <source>
        <dbReference type="EMBL" id="EKF24857.1"/>
    </source>
</evidence>